<proteinExistence type="predicted"/>
<keyword evidence="2" id="KW-1185">Reference proteome</keyword>
<dbReference type="Pfam" id="PF12762">
    <property type="entry name" value="DDE_Tnp_IS1595"/>
    <property type="match status" value="1"/>
</dbReference>
<dbReference type="InterPro" id="IPR024445">
    <property type="entry name" value="Tnp_ISXO2-like"/>
</dbReference>
<accession>A0A914PC61</accession>
<feature type="domain" description="ISXO2-like transposase" evidence="1">
    <location>
        <begin position="142"/>
        <end position="287"/>
    </location>
</feature>
<reference evidence="3" key="1">
    <citation type="submission" date="2022-11" db="UniProtKB">
        <authorList>
            <consortium name="WormBaseParasite"/>
        </authorList>
    </citation>
    <scope>IDENTIFICATION</scope>
</reference>
<dbReference type="WBParaSite" id="PDA_v2.g12931.t1">
    <property type="protein sequence ID" value="PDA_v2.g12931.t1"/>
    <property type="gene ID" value="PDA_v2.g12931"/>
</dbReference>
<evidence type="ECO:0000313" key="2">
    <source>
        <dbReference type="Proteomes" id="UP000887578"/>
    </source>
</evidence>
<name>A0A914PC61_9BILA</name>
<dbReference type="AlphaFoldDB" id="A0A914PC61"/>
<evidence type="ECO:0000259" key="1">
    <source>
        <dbReference type="SMART" id="SM01126"/>
    </source>
</evidence>
<dbReference type="SMART" id="SM01126">
    <property type="entry name" value="DDE_Tnp_IS1595"/>
    <property type="match status" value="1"/>
</dbReference>
<dbReference type="PANTHER" id="PTHR47163:SF2">
    <property type="entry name" value="SI:DKEY-17M8.2"/>
    <property type="match status" value="1"/>
</dbReference>
<sequence length="313" mass="36910">MEELRNLTNREFYSILSKPDNEFEDFIIKLNILPKKTQICVCGGKMNLRQRGTRGVTYRCTSKNCRKERGRKKNSFFEGSNLCYKDIFELSYLWSHNQASMENVTRCLRKSDGSEPSTKTVVDWKNFFRDICKIYFDKHPIVIGGPGIEVQIDETVVTKRKYHRGRMPATEWWFFGGIEPSSGRAFMLPVQARNRDTLFPLIRRHIAPGSIISSDGWAAYATLGELPEGYVHKTVIHSENFVDPVTGTHTQSIESVWQKFKERHKHEYGTARTLMEQYMIEFLWRREFKEDPFYHLWNQICQKYNFNNNEEDE</sequence>
<dbReference type="PANTHER" id="PTHR47163">
    <property type="entry name" value="DDE_TNP_IS1595 DOMAIN-CONTAINING PROTEIN"/>
    <property type="match status" value="1"/>
</dbReference>
<organism evidence="2 3">
    <name type="scientific">Panagrolaimus davidi</name>
    <dbReference type="NCBI Taxonomy" id="227884"/>
    <lineage>
        <taxon>Eukaryota</taxon>
        <taxon>Metazoa</taxon>
        <taxon>Ecdysozoa</taxon>
        <taxon>Nematoda</taxon>
        <taxon>Chromadorea</taxon>
        <taxon>Rhabditida</taxon>
        <taxon>Tylenchina</taxon>
        <taxon>Panagrolaimomorpha</taxon>
        <taxon>Panagrolaimoidea</taxon>
        <taxon>Panagrolaimidae</taxon>
        <taxon>Panagrolaimus</taxon>
    </lineage>
</organism>
<dbReference type="Proteomes" id="UP000887578">
    <property type="component" value="Unplaced"/>
</dbReference>
<protein>
    <submittedName>
        <fullName evidence="3">ISXO2-like transposase domain-containing protein</fullName>
    </submittedName>
</protein>
<evidence type="ECO:0000313" key="3">
    <source>
        <dbReference type="WBParaSite" id="PDA_v2.g12931.t1"/>
    </source>
</evidence>
<dbReference type="InterPro" id="IPR053164">
    <property type="entry name" value="IS1016-like_transposase"/>
</dbReference>